<protein>
    <submittedName>
        <fullName evidence="1">Uncharacterized protein</fullName>
    </submittedName>
</protein>
<proteinExistence type="predicted"/>
<reference evidence="1" key="1">
    <citation type="submission" date="2019-08" db="EMBL/GenBank/DDBJ databases">
        <authorList>
            <person name="Kucharzyk K."/>
            <person name="Murdoch R.W."/>
            <person name="Higgins S."/>
            <person name="Loffler F."/>
        </authorList>
    </citation>
    <scope>NUCLEOTIDE SEQUENCE</scope>
</reference>
<name>A0A645FJF6_9ZZZZ</name>
<comment type="caution">
    <text evidence="1">The sequence shown here is derived from an EMBL/GenBank/DDBJ whole genome shotgun (WGS) entry which is preliminary data.</text>
</comment>
<organism evidence="1">
    <name type="scientific">bioreactor metagenome</name>
    <dbReference type="NCBI Taxonomy" id="1076179"/>
    <lineage>
        <taxon>unclassified sequences</taxon>
        <taxon>metagenomes</taxon>
        <taxon>ecological metagenomes</taxon>
    </lineage>
</organism>
<gene>
    <name evidence="1" type="ORF">SDC9_161864</name>
</gene>
<evidence type="ECO:0000313" key="1">
    <source>
        <dbReference type="EMBL" id="MPN14537.1"/>
    </source>
</evidence>
<dbReference type="AlphaFoldDB" id="A0A645FJF6"/>
<accession>A0A645FJF6</accession>
<dbReference type="EMBL" id="VSSQ01061177">
    <property type="protein sequence ID" value="MPN14537.1"/>
    <property type="molecule type" value="Genomic_DNA"/>
</dbReference>
<sequence>MKYFTNELWSKLNSDSQKERDEADSEWDRNYEVYSEIFESVKIRFSQKFLKIYLKNHGFHDFQIKNIVLTHKEYGVKNPISVDIYVTDSMDTFKITYKHIKKFSINYEEAEGWGDRRGFDDWGYDEFLPIDEQTLSHEILFASGSTILICFKNGNVFVTKTKED</sequence>